<protein>
    <submittedName>
        <fullName evidence="1">Uncharacterized protein</fullName>
    </submittedName>
</protein>
<gene>
    <name evidence="1" type="ORF">US31_C0021G0006</name>
</gene>
<accession>A0A0G0IME9</accession>
<organism evidence="1 2">
    <name type="scientific">Berkelbacteria bacterium GW2011_GWA1_36_9</name>
    <dbReference type="NCBI Taxonomy" id="1618331"/>
    <lineage>
        <taxon>Bacteria</taxon>
        <taxon>Candidatus Berkelbacteria</taxon>
    </lineage>
</organism>
<dbReference type="AlphaFoldDB" id="A0A0G0IME9"/>
<evidence type="ECO:0000313" key="2">
    <source>
        <dbReference type="Proteomes" id="UP000034508"/>
    </source>
</evidence>
<dbReference type="EMBL" id="LBSM01000021">
    <property type="protein sequence ID" value="KKQ17176.1"/>
    <property type="molecule type" value="Genomic_DNA"/>
</dbReference>
<sequence length="81" mass="8800">MTILFTTGPSSTKGERMFAPLGATPVSSLPGFDEIKIEDLTVGTKFGAPSSVERTSIDPQTFTYLHGEEGVLAELKKRRVR</sequence>
<dbReference type="Proteomes" id="UP000034508">
    <property type="component" value="Unassembled WGS sequence"/>
</dbReference>
<evidence type="ECO:0000313" key="1">
    <source>
        <dbReference type="EMBL" id="KKQ17176.1"/>
    </source>
</evidence>
<reference evidence="1 2" key="1">
    <citation type="journal article" date="2015" name="Nature">
        <title>rRNA introns, odd ribosomes, and small enigmatic genomes across a large radiation of phyla.</title>
        <authorList>
            <person name="Brown C.T."/>
            <person name="Hug L.A."/>
            <person name="Thomas B.C."/>
            <person name="Sharon I."/>
            <person name="Castelle C.J."/>
            <person name="Singh A."/>
            <person name="Wilkins M.J."/>
            <person name="Williams K.H."/>
            <person name="Banfield J.F."/>
        </authorList>
    </citation>
    <scope>NUCLEOTIDE SEQUENCE [LARGE SCALE GENOMIC DNA]</scope>
</reference>
<name>A0A0G0IME9_9BACT</name>
<comment type="caution">
    <text evidence="1">The sequence shown here is derived from an EMBL/GenBank/DDBJ whole genome shotgun (WGS) entry which is preliminary data.</text>
</comment>
<proteinExistence type="predicted"/>